<protein>
    <submittedName>
        <fullName evidence="1">Uncharacterized protein</fullName>
    </submittedName>
</protein>
<sequence>MTINSRYEYYNGMNSPRRISPSANQMTSNYQTIDSKAIIRRNSKALFCVISNLNKKTSGLDGKEVNLLTQVEFLRSGVTLDKLAPLVGITNIK</sequence>
<evidence type="ECO:0000313" key="1">
    <source>
        <dbReference type="EMBL" id="QJA96875.1"/>
    </source>
</evidence>
<proteinExistence type="predicted"/>
<name>A0A6M3LW32_9ZZZZ</name>
<dbReference type="AlphaFoldDB" id="A0A6M3LW32"/>
<organism evidence="1">
    <name type="scientific">viral metagenome</name>
    <dbReference type="NCBI Taxonomy" id="1070528"/>
    <lineage>
        <taxon>unclassified sequences</taxon>
        <taxon>metagenomes</taxon>
        <taxon>organismal metagenomes</taxon>
    </lineage>
</organism>
<accession>A0A6M3LW32</accession>
<reference evidence="1" key="1">
    <citation type="submission" date="2020-03" db="EMBL/GenBank/DDBJ databases">
        <title>The deep terrestrial virosphere.</title>
        <authorList>
            <person name="Holmfeldt K."/>
            <person name="Nilsson E."/>
            <person name="Simone D."/>
            <person name="Lopez-Fernandez M."/>
            <person name="Wu X."/>
            <person name="de Brujin I."/>
            <person name="Lundin D."/>
            <person name="Andersson A."/>
            <person name="Bertilsson S."/>
            <person name="Dopson M."/>
        </authorList>
    </citation>
    <scope>NUCLEOTIDE SEQUENCE</scope>
    <source>
        <strain evidence="1">MM415B07175</strain>
    </source>
</reference>
<dbReference type="EMBL" id="MT143442">
    <property type="protein sequence ID" value="QJA96875.1"/>
    <property type="molecule type" value="Genomic_DNA"/>
</dbReference>
<gene>
    <name evidence="1" type="ORF">MM415B07175_0004</name>
</gene>